<dbReference type="OrthoDB" id="9780267at2"/>
<dbReference type="KEGG" id="dau:Daud_1152"/>
<dbReference type="PANTHER" id="PTHR31876">
    <property type="entry name" value="COV-LIKE PROTEIN 1"/>
    <property type="match status" value="1"/>
</dbReference>
<dbReference type="Pfam" id="PF04367">
    <property type="entry name" value="DUF502"/>
    <property type="match status" value="1"/>
</dbReference>
<keyword evidence="1" id="KW-0812">Transmembrane</keyword>
<evidence type="ECO:0000313" key="3">
    <source>
        <dbReference type="Proteomes" id="UP000008544"/>
    </source>
</evidence>
<feature type="transmembrane region" description="Helical" evidence="1">
    <location>
        <begin position="12"/>
        <end position="33"/>
    </location>
</feature>
<reference evidence="2 3" key="2">
    <citation type="journal article" date="2008" name="Science">
        <title>Environmental genomics reveals a single-species ecosystem deep within Earth.</title>
        <authorList>
            <person name="Chivian D."/>
            <person name="Brodie E.L."/>
            <person name="Alm E.J."/>
            <person name="Culley D.E."/>
            <person name="Dehal P.S."/>
            <person name="Desantis T.Z."/>
            <person name="Gihring T.M."/>
            <person name="Lapidus A."/>
            <person name="Lin L.H."/>
            <person name="Lowry S.R."/>
            <person name="Moser D.P."/>
            <person name="Richardson P.M."/>
            <person name="Southam G."/>
            <person name="Wanger G."/>
            <person name="Pratt L.M."/>
            <person name="Andersen G.L."/>
            <person name="Hazen T.C."/>
            <person name="Brockman F.J."/>
            <person name="Arkin A.P."/>
            <person name="Onstott T.C."/>
        </authorList>
    </citation>
    <scope>NUCLEOTIDE SEQUENCE [LARGE SCALE GENOMIC DNA]</scope>
    <source>
        <strain evidence="2 3">MP104C</strain>
    </source>
</reference>
<dbReference type="EMBL" id="CP000860">
    <property type="protein sequence ID" value="ACA59663.1"/>
    <property type="molecule type" value="Genomic_DNA"/>
</dbReference>
<sequence length="210" mass="23528">MLKNIRRYLLTGIMVLLPLAATLYLLWSIFIFIDRIVGSVILFVIGRHLPGAGFLITLVVVFLAGLLATNLVGRKLIEFWEAILLRIPLANWIYKVVRQIVNSVSRQDQRVFREVVLVEFPRRESWVVGFVVGEADPHIFGKVGEDPVKLFMPTVPNPTSGYLLVVPRKDTVPLPISVEDGFKMVLSAGIVVPNHNSNNNNHKPVQGRNG</sequence>
<accession>B1I430</accession>
<evidence type="ECO:0008006" key="4">
    <source>
        <dbReference type="Google" id="ProtNLM"/>
    </source>
</evidence>
<dbReference type="InterPro" id="IPR007462">
    <property type="entry name" value="COV1-like"/>
</dbReference>
<name>B1I430_DESAP</name>
<dbReference type="RefSeq" id="WP_012302249.1">
    <property type="nucleotide sequence ID" value="NC_010424.1"/>
</dbReference>
<evidence type="ECO:0000313" key="2">
    <source>
        <dbReference type="EMBL" id="ACA59663.1"/>
    </source>
</evidence>
<feature type="transmembrane region" description="Helical" evidence="1">
    <location>
        <begin position="53"/>
        <end position="73"/>
    </location>
</feature>
<dbReference type="Proteomes" id="UP000008544">
    <property type="component" value="Chromosome"/>
</dbReference>
<reference evidence="3" key="1">
    <citation type="submission" date="2007-10" db="EMBL/GenBank/DDBJ databases">
        <title>Complete sequence of chromosome of Desulforudis audaxviator MP104C.</title>
        <authorList>
            <person name="Copeland A."/>
            <person name="Lucas S."/>
            <person name="Lapidus A."/>
            <person name="Barry K."/>
            <person name="Glavina del Rio T."/>
            <person name="Dalin E."/>
            <person name="Tice H."/>
            <person name="Bruce D."/>
            <person name="Pitluck S."/>
            <person name="Lowry S.R."/>
            <person name="Larimer F."/>
            <person name="Land M.L."/>
            <person name="Hauser L."/>
            <person name="Kyrpides N."/>
            <person name="Ivanova N.N."/>
            <person name="Richardson P."/>
        </authorList>
    </citation>
    <scope>NUCLEOTIDE SEQUENCE [LARGE SCALE GENOMIC DNA]</scope>
    <source>
        <strain evidence="3">MP104C</strain>
    </source>
</reference>
<dbReference type="eggNOG" id="COG2928">
    <property type="taxonomic scope" value="Bacteria"/>
</dbReference>
<evidence type="ECO:0000256" key="1">
    <source>
        <dbReference type="SAM" id="Phobius"/>
    </source>
</evidence>
<keyword evidence="3" id="KW-1185">Reference proteome</keyword>
<proteinExistence type="predicted"/>
<protein>
    <recommendedName>
        <fullName evidence="4">DUF502 domain-containing protein</fullName>
    </recommendedName>
</protein>
<gene>
    <name evidence="2" type="ordered locus">Daud_1152</name>
</gene>
<keyword evidence="1" id="KW-0472">Membrane</keyword>
<keyword evidence="1" id="KW-1133">Transmembrane helix</keyword>
<dbReference type="HOGENOM" id="CLU_068050_1_1_9"/>
<organism evidence="2 3">
    <name type="scientific">Desulforudis audaxviator (strain MP104C)</name>
    <dbReference type="NCBI Taxonomy" id="477974"/>
    <lineage>
        <taxon>Bacteria</taxon>
        <taxon>Bacillati</taxon>
        <taxon>Bacillota</taxon>
        <taxon>Clostridia</taxon>
        <taxon>Thermoanaerobacterales</taxon>
        <taxon>Candidatus Desulforudaceae</taxon>
        <taxon>Candidatus Desulforudis</taxon>
    </lineage>
</organism>
<dbReference type="AlphaFoldDB" id="B1I430"/>
<dbReference type="PANTHER" id="PTHR31876:SF26">
    <property type="entry name" value="PROTEIN LIKE COV 2"/>
    <property type="match status" value="1"/>
</dbReference>
<dbReference type="STRING" id="477974.Daud_1152"/>